<reference evidence="6" key="1">
    <citation type="submission" date="2023-06" db="EMBL/GenBank/DDBJ databases">
        <title>Genomic analysis of the entomopathogenic nematode Steinernema hermaphroditum.</title>
        <authorList>
            <person name="Schwarz E.M."/>
            <person name="Heppert J.K."/>
            <person name="Baniya A."/>
            <person name="Schwartz H.T."/>
            <person name="Tan C.-H."/>
            <person name="Antoshechkin I."/>
            <person name="Sternberg P.W."/>
            <person name="Goodrich-Blair H."/>
            <person name="Dillman A.R."/>
        </authorList>
    </citation>
    <scope>NUCLEOTIDE SEQUENCE</scope>
    <source>
        <strain evidence="6">PS9179</strain>
        <tissue evidence="6">Whole animal</tissue>
    </source>
</reference>
<evidence type="ECO:0000256" key="4">
    <source>
        <dbReference type="SAM" id="MobiDB-lite"/>
    </source>
</evidence>
<keyword evidence="1 3" id="KW-0863">Zinc-finger</keyword>
<keyword evidence="1 3" id="KW-0479">Metal-binding</keyword>
<dbReference type="Proteomes" id="UP001175271">
    <property type="component" value="Unassembled WGS sequence"/>
</dbReference>
<sequence length="216" mass="24875">MAPVTRRTWRRLPDGRLSSDDGDDSNAVEQRGPDGRPAGSPAQPENPRRRYRDPTPFRQSSVVSRLRSLRPLRFRTLRRMNRPAQALVEGTRNMWMFPVNHRIQRGAALNEFWSDLVMFKSGRILSVEEREIVIKKWKSKMRRFQVPTTAHTPQCCVICYDDEAKEPVACNGCKQPVGCTNCVGEWFVRHRGVPSCPLCRGIWAQEPGVFKIVWDV</sequence>
<dbReference type="PANTHER" id="PTHR21578">
    <property type="entry name" value="PROTEIN CBG03826"/>
    <property type="match status" value="1"/>
</dbReference>
<dbReference type="PROSITE" id="PS50089">
    <property type="entry name" value="ZF_RING_2"/>
    <property type="match status" value="1"/>
</dbReference>
<evidence type="ECO:0000259" key="5">
    <source>
        <dbReference type="PROSITE" id="PS50089"/>
    </source>
</evidence>
<dbReference type="InterPro" id="IPR001841">
    <property type="entry name" value="Znf_RING"/>
</dbReference>
<evidence type="ECO:0000313" key="6">
    <source>
        <dbReference type="EMBL" id="KAK0398868.1"/>
    </source>
</evidence>
<gene>
    <name evidence="6" type="ORF">QR680_002788</name>
</gene>
<feature type="domain" description="RING-type" evidence="5">
    <location>
        <begin position="156"/>
        <end position="200"/>
    </location>
</feature>
<dbReference type="SUPFAM" id="SSF57850">
    <property type="entry name" value="RING/U-box"/>
    <property type="match status" value="1"/>
</dbReference>
<dbReference type="EMBL" id="JAUCMV010000005">
    <property type="protein sequence ID" value="KAK0398868.1"/>
    <property type="molecule type" value="Genomic_DNA"/>
</dbReference>
<evidence type="ECO:0000256" key="3">
    <source>
        <dbReference type="PROSITE-ProRule" id="PRU00175"/>
    </source>
</evidence>
<proteinExistence type="predicted"/>
<evidence type="ECO:0000313" key="7">
    <source>
        <dbReference type="Proteomes" id="UP001175271"/>
    </source>
</evidence>
<accession>A0AA39LIV5</accession>
<dbReference type="PANTHER" id="PTHR21578:SF9">
    <property type="entry name" value="RING-TYPE DOMAIN-CONTAINING PROTEIN"/>
    <property type="match status" value="1"/>
</dbReference>
<evidence type="ECO:0000256" key="2">
    <source>
        <dbReference type="ARBA" id="ARBA00022833"/>
    </source>
</evidence>
<protein>
    <recommendedName>
        <fullName evidence="5">RING-type domain-containing protein</fullName>
    </recommendedName>
</protein>
<dbReference type="GO" id="GO:0008270">
    <property type="term" value="F:zinc ion binding"/>
    <property type="evidence" value="ECO:0007669"/>
    <property type="project" value="UniProtKB-KW"/>
</dbReference>
<organism evidence="6 7">
    <name type="scientific">Steinernema hermaphroditum</name>
    <dbReference type="NCBI Taxonomy" id="289476"/>
    <lineage>
        <taxon>Eukaryota</taxon>
        <taxon>Metazoa</taxon>
        <taxon>Ecdysozoa</taxon>
        <taxon>Nematoda</taxon>
        <taxon>Chromadorea</taxon>
        <taxon>Rhabditida</taxon>
        <taxon>Tylenchina</taxon>
        <taxon>Panagrolaimomorpha</taxon>
        <taxon>Strongyloidoidea</taxon>
        <taxon>Steinernematidae</taxon>
        <taxon>Steinernema</taxon>
    </lineage>
</organism>
<comment type="caution">
    <text evidence="6">The sequence shown here is derived from an EMBL/GenBank/DDBJ whole genome shotgun (WGS) entry which is preliminary data.</text>
</comment>
<dbReference type="AlphaFoldDB" id="A0AA39LIV5"/>
<name>A0AA39LIV5_9BILA</name>
<keyword evidence="7" id="KW-1185">Reference proteome</keyword>
<keyword evidence="2" id="KW-0862">Zinc</keyword>
<feature type="compositionally biased region" description="Basic and acidic residues" evidence="4">
    <location>
        <begin position="46"/>
        <end position="55"/>
    </location>
</feature>
<feature type="region of interest" description="Disordered" evidence="4">
    <location>
        <begin position="1"/>
        <end position="64"/>
    </location>
</feature>
<evidence type="ECO:0000256" key="1">
    <source>
        <dbReference type="ARBA" id="ARBA00022771"/>
    </source>
</evidence>